<feature type="region of interest" description="Disordered" evidence="7">
    <location>
        <begin position="623"/>
        <end position="650"/>
    </location>
</feature>
<dbReference type="Proteomes" id="UP000321049">
    <property type="component" value="Unassembled WGS sequence"/>
</dbReference>
<name>A0A511JIZ7_9CELL</name>
<dbReference type="PANTHER" id="PTHR30572">
    <property type="entry name" value="MEMBRANE COMPONENT OF TRANSPORTER-RELATED"/>
    <property type="match status" value="1"/>
</dbReference>
<feature type="transmembrane region" description="Helical" evidence="8">
    <location>
        <begin position="820"/>
        <end position="846"/>
    </location>
</feature>
<keyword evidence="3 8" id="KW-0812">Transmembrane</keyword>
<feature type="domain" description="ABC3 transporter permease C-terminal" evidence="9">
    <location>
        <begin position="739"/>
        <end position="856"/>
    </location>
</feature>
<feature type="transmembrane region" description="Helical" evidence="8">
    <location>
        <begin position="371"/>
        <end position="390"/>
    </location>
</feature>
<dbReference type="PANTHER" id="PTHR30572:SF4">
    <property type="entry name" value="ABC TRANSPORTER PERMEASE YTRF"/>
    <property type="match status" value="1"/>
</dbReference>
<feature type="compositionally biased region" description="Polar residues" evidence="7">
    <location>
        <begin position="630"/>
        <end position="642"/>
    </location>
</feature>
<sequence>MLRLTWAQMRLSLGRLTAAAVAIAIGTAFVATTLIAGNVMTRTGYDAVTATLADADVVLSGDVTDDELDAVRALPDVLAADVLAPTGIEVRKGGTSRWQLMLPTSDEPRLSSLVVEDGAVPAASGEIALPIATAEALGVGVGDRVQVRWTTSEPADDATAEPTPPREDGEEVWRTVDEDVVVTGIASDPGSAWSQSGGAGLVTPADALRWSGVESLTELGSTTLVAAAPGVAATALLDAVGPLAPGAEALTRDEAAQEAVSEFSDGGNVLVTVVLGFAAVALLVAALVIANTFQVLVAQRTRTLALLRCVGAGKGQLRRSVLLEATILGVAASVAGLVLGLVLGQSALMVLGRLDLGVPLPSTIQVTPPVVLLPLLVGTVVTVLASLVPAREATRVSPIAALRPAEAPAVGARAGRVRLALSLLLTLGGVGVMLLATVLSSSGRADPTLLLGVGALAGGLSFVGVLVGAVFWVPKVVSWVGRALASTGTSARLAAANTVRNPRRTAATSAALLIGATLVAMMSTGAASARVSLAQELDEHYPVDLMVDGSVYGETAALPADVSDAVAAVTGVATVLEMRTASVWIDGDGILVAAPADGSTTSVLRDPRTADALSDGTLLLPKPREDMATAGTTPVSAYSSTADGPEPVPGGATVDLQAVSSDLGGFYGLVTPATLEKLAPEAPVSMLWVALDPGADAALVLQDVRSALPDTPAEVSSAGAERATNERVIDTLLAIVVGLLGVAVVIALIGVANTLSLSVLERRRESATLRAIGLSRRQLRVMLAVEGMLIAGVGAVLGAGLGLLYGWAGAVITFGEIGDVILVVPWADLGVLLVVALAAGLLASVLPGRAAARTSPVAALAVD</sequence>
<evidence type="ECO:0000256" key="5">
    <source>
        <dbReference type="ARBA" id="ARBA00023136"/>
    </source>
</evidence>
<feature type="domain" description="ABC3 transporter permease C-terminal" evidence="9">
    <location>
        <begin position="277"/>
        <end position="398"/>
    </location>
</feature>
<dbReference type="Pfam" id="PF02687">
    <property type="entry name" value="FtsX"/>
    <property type="match status" value="2"/>
</dbReference>
<organism evidence="10 11">
    <name type="scientific">Cellulomonas terrae</name>
    <dbReference type="NCBI Taxonomy" id="311234"/>
    <lineage>
        <taxon>Bacteria</taxon>
        <taxon>Bacillati</taxon>
        <taxon>Actinomycetota</taxon>
        <taxon>Actinomycetes</taxon>
        <taxon>Micrococcales</taxon>
        <taxon>Cellulomonadaceae</taxon>
        <taxon>Cellulomonas</taxon>
    </lineage>
</organism>
<proteinExistence type="inferred from homology"/>
<comment type="caution">
    <text evidence="10">The sequence shown here is derived from an EMBL/GenBank/DDBJ whole genome shotgun (WGS) entry which is preliminary data.</text>
</comment>
<feature type="transmembrane region" description="Helical" evidence="8">
    <location>
        <begin position="451"/>
        <end position="473"/>
    </location>
</feature>
<evidence type="ECO:0000256" key="1">
    <source>
        <dbReference type="ARBA" id="ARBA00004651"/>
    </source>
</evidence>
<feature type="transmembrane region" description="Helical" evidence="8">
    <location>
        <begin position="269"/>
        <end position="293"/>
    </location>
</feature>
<evidence type="ECO:0000256" key="3">
    <source>
        <dbReference type="ARBA" id="ARBA00022692"/>
    </source>
</evidence>
<protein>
    <submittedName>
        <fullName evidence="10">ABC transporter permease</fullName>
    </submittedName>
</protein>
<dbReference type="GO" id="GO:0022857">
    <property type="term" value="F:transmembrane transporter activity"/>
    <property type="evidence" value="ECO:0007669"/>
    <property type="project" value="TreeGrafter"/>
</dbReference>
<keyword evidence="11" id="KW-1185">Reference proteome</keyword>
<evidence type="ECO:0000313" key="11">
    <source>
        <dbReference type="Proteomes" id="UP000321049"/>
    </source>
</evidence>
<feature type="transmembrane region" description="Helical" evidence="8">
    <location>
        <begin position="327"/>
        <end position="351"/>
    </location>
</feature>
<evidence type="ECO:0000256" key="8">
    <source>
        <dbReference type="SAM" id="Phobius"/>
    </source>
</evidence>
<reference evidence="10 11" key="1">
    <citation type="submission" date="2019-07" db="EMBL/GenBank/DDBJ databases">
        <title>Whole genome shotgun sequence of Cellulomonas terrae NBRC 100819.</title>
        <authorList>
            <person name="Hosoyama A."/>
            <person name="Uohara A."/>
            <person name="Ohji S."/>
            <person name="Ichikawa N."/>
        </authorList>
    </citation>
    <scope>NUCLEOTIDE SEQUENCE [LARGE SCALE GENOMIC DNA]</scope>
    <source>
        <strain evidence="10 11">NBRC 100819</strain>
    </source>
</reference>
<dbReference type="PRINTS" id="PR00173">
    <property type="entry name" value="EDTRNSPORT"/>
</dbReference>
<feature type="transmembrane region" description="Helical" evidence="8">
    <location>
        <begin position="510"/>
        <end position="529"/>
    </location>
</feature>
<feature type="transmembrane region" description="Helical" evidence="8">
    <location>
        <begin position="419"/>
        <end position="439"/>
    </location>
</feature>
<feature type="region of interest" description="Disordered" evidence="7">
    <location>
        <begin position="151"/>
        <end position="170"/>
    </location>
</feature>
<dbReference type="InterPro" id="IPR003838">
    <property type="entry name" value="ABC3_permease_C"/>
</dbReference>
<comment type="similarity">
    <text evidence="6">Belongs to the ABC-4 integral membrane protein family.</text>
</comment>
<dbReference type="AlphaFoldDB" id="A0A511JIZ7"/>
<evidence type="ECO:0000256" key="6">
    <source>
        <dbReference type="ARBA" id="ARBA00038076"/>
    </source>
</evidence>
<keyword evidence="2" id="KW-1003">Cell membrane</keyword>
<dbReference type="EMBL" id="BJWH01000004">
    <property type="protein sequence ID" value="GEL97633.1"/>
    <property type="molecule type" value="Genomic_DNA"/>
</dbReference>
<accession>A0A511JIZ7</accession>
<keyword evidence="5 8" id="KW-0472">Membrane</keyword>
<evidence type="ECO:0000256" key="4">
    <source>
        <dbReference type="ARBA" id="ARBA00022989"/>
    </source>
</evidence>
<evidence type="ECO:0000313" key="10">
    <source>
        <dbReference type="EMBL" id="GEL97633.1"/>
    </source>
</evidence>
<gene>
    <name evidence="10" type="ORF">CTE05_11800</name>
</gene>
<keyword evidence="4 8" id="KW-1133">Transmembrane helix</keyword>
<feature type="transmembrane region" description="Helical" evidence="8">
    <location>
        <begin position="732"/>
        <end position="760"/>
    </location>
</feature>
<evidence type="ECO:0000256" key="2">
    <source>
        <dbReference type="ARBA" id="ARBA00022475"/>
    </source>
</evidence>
<dbReference type="InterPro" id="IPR050250">
    <property type="entry name" value="Macrolide_Exporter_MacB"/>
</dbReference>
<feature type="transmembrane region" description="Helical" evidence="8">
    <location>
        <begin position="781"/>
        <end position="808"/>
    </location>
</feature>
<dbReference type="GO" id="GO:0005886">
    <property type="term" value="C:plasma membrane"/>
    <property type="evidence" value="ECO:0007669"/>
    <property type="project" value="UniProtKB-SubCell"/>
</dbReference>
<comment type="subcellular location">
    <subcellularLocation>
        <location evidence="1">Cell membrane</location>
        <topology evidence="1">Multi-pass membrane protein</topology>
    </subcellularLocation>
</comment>
<dbReference type="OrthoDB" id="9780560at2"/>
<evidence type="ECO:0000259" key="9">
    <source>
        <dbReference type="Pfam" id="PF02687"/>
    </source>
</evidence>
<dbReference type="RefSeq" id="WP_146845192.1">
    <property type="nucleotide sequence ID" value="NZ_BJWH01000004.1"/>
</dbReference>
<evidence type="ECO:0000256" key="7">
    <source>
        <dbReference type="SAM" id="MobiDB-lite"/>
    </source>
</evidence>